<sequence length="45" mass="4543">MASAVAAVSRLPALGLPITPTPRLIDPASRPAIPTTNTTTQSSCP</sequence>
<evidence type="ECO:0000313" key="2">
    <source>
        <dbReference type="EMBL" id="SVC66780.1"/>
    </source>
</evidence>
<feature type="region of interest" description="Disordered" evidence="1">
    <location>
        <begin position="15"/>
        <end position="45"/>
    </location>
</feature>
<dbReference type="EMBL" id="UINC01103969">
    <property type="protein sequence ID" value="SVC66780.1"/>
    <property type="molecule type" value="Genomic_DNA"/>
</dbReference>
<dbReference type="AlphaFoldDB" id="A0A382P1M0"/>
<proteinExistence type="predicted"/>
<reference evidence="2" key="1">
    <citation type="submission" date="2018-05" db="EMBL/GenBank/DDBJ databases">
        <authorList>
            <person name="Lanie J.A."/>
            <person name="Ng W.-L."/>
            <person name="Kazmierczak K.M."/>
            <person name="Andrzejewski T.M."/>
            <person name="Davidsen T.M."/>
            <person name="Wayne K.J."/>
            <person name="Tettelin H."/>
            <person name="Glass J.I."/>
            <person name="Rusch D."/>
            <person name="Podicherti R."/>
            <person name="Tsui H.-C.T."/>
            <person name="Winkler M.E."/>
        </authorList>
    </citation>
    <scope>NUCLEOTIDE SEQUENCE</scope>
</reference>
<evidence type="ECO:0000256" key="1">
    <source>
        <dbReference type="SAM" id="MobiDB-lite"/>
    </source>
</evidence>
<feature type="compositionally biased region" description="Polar residues" evidence="1">
    <location>
        <begin position="34"/>
        <end position="45"/>
    </location>
</feature>
<gene>
    <name evidence="2" type="ORF">METZ01_LOCUS319634</name>
</gene>
<name>A0A382P1M0_9ZZZZ</name>
<organism evidence="2">
    <name type="scientific">marine metagenome</name>
    <dbReference type="NCBI Taxonomy" id="408172"/>
    <lineage>
        <taxon>unclassified sequences</taxon>
        <taxon>metagenomes</taxon>
        <taxon>ecological metagenomes</taxon>
    </lineage>
</organism>
<protein>
    <submittedName>
        <fullName evidence="2">Uncharacterized protein</fullName>
    </submittedName>
</protein>
<feature type="non-terminal residue" evidence="2">
    <location>
        <position position="45"/>
    </location>
</feature>
<accession>A0A382P1M0</accession>